<evidence type="ECO:0000313" key="2">
    <source>
        <dbReference type="Proteomes" id="UP000053477"/>
    </source>
</evidence>
<evidence type="ECO:0008006" key="3">
    <source>
        <dbReference type="Google" id="ProtNLM"/>
    </source>
</evidence>
<dbReference type="EMBL" id="KQ086072">
    <property type="protein sequence ID" value="KLO08920.1"/>
    <property type="molecule type" value="Genomic_DNA"/>
</dbReference>
<organism evidence="1 2">
    <name type="scientific">Schizopora paradoxa</name>
    <dbReference type="NCBI Taxonomy" id="27342"/>
    <lineage>
        <taxon>Eukaryota</taxon>
        <taxon>Fungi</taxon>
        <taxon>Dikarya</taxon>
        <taxon>Basidiomycota</taxon>
        <taxon>Agaricomycotina</taxon>
        <taxon>Agaricomycetes</taxon>
        <taxon>Hymenochaetales</taxon>
        <taxon>Schizoporaceae</taxon>
        <taxon>Schizopora</taxon>
    </lineage>
</organism>
<gene>
    <name evidence="1" type="ORF">SCHPADRAFT_588726</name>
</gene>
<dbReference type="Proteomes" id="UP000053477">
    <property type="component" value="Unassembled WGS sequence"/>
</dbReference>
<name>A0A0H2RAQ9_9AGAM</name>
<evidence type="ECO:0000313" key="1">
    <source>
        <dbReference type="EMBL" id="KLO08920.1"/>
    </source>
</evidence>
<dbReference type="AlphaFoldDB" id="A0A0H2RAQ9"/>
<protein>
    <recommendedName>
        <fullName evidence="3">Zn(2)-C6 fungal-type domain-containing protein</fullName>
    </recommendedName>
</protein>
<proteinExistence type="predicted"/>
<sequence>MKDSVLRRIHGSPAIKYTQRMRVLFEGISAALFGFTYIRGATCPTPLQIEAILFPLFSRSNNSAIMLEHQSTGGNPAAQETAGKVKNAYPCAVCKRMHRKCHGGYPCVGCIRSRTASHRTSCEPTNLPVNRYSFLEIDFEYIDIFGN</sequence>
<dbReference type="InParanoid" id="A0A0H2RAQ9"/>
<keyword evidence="2" id="KW-1185">Reference proteome</keyword>
<accession>A0A0H2RAQ9</accession>
<reference evidence="1 2" key="1">
    <citation type="submission" date="2015-04" db="EMBL/GenBank/DDBJ databases">
        <title>Complete genome sequence of Schizopora paradoxa KUC8140, a cosmopolitan wood degrader in East Asia.</title>
        <authorList>
            <consortium name="DOE Joint Genome Institute"/>
            <person name="Min B."/>
            <person name="Park H."/>
            <person name="Jang Y."/>
            <person name="Kim J.-J."/>
            <person name="Kim K.H."/>
            <person name="Pangilinan J."/>
            <person name="Lipzen A."/>
            <person name="Riley R."/>
            <person name="Grigoriev I.V."/>
            <person name="Spatafora J.W."/>
            <person name="Choi I.-G."/>
        </authorList>
    </citation>
    <scope>NUCLEOTIDE SEQUENCE [LARGE SCALE GENOMIC DNA]</scope>
    <source>
        <strain evidence="1 2">KUC8140</strain>
    </source>
</reference>